<evidence type="ECO:0000313" key="10">
    <source>
        <dbReference type="EMBL" id="MDV5168573.1"/>
    </source>
</evidence>
<dbReference type="SUPFAM" id="SSF47384">
    <property type="entry name" value="Homodimeric domain of signal transducing histidine kinase"/>
    <property type="match status" value="1"/>
</dbReference>
<evidence type="ECO:0000256" key="3">
    <source>
        <dbReference type="ARBA" id="ARBA00022553"/>
    </source>
</evidence>
<dbReference type="SMART" id="SM00448">
    <property type="entry name" value="REC"/>
    <property type="match status" value="1"/>
</dbReference>
<dbReference type="Proteomes" id="UP001186452">
    <property type="component" value="Unassembled WGS sequence"/>
</dbReference>
<evidence type="ECO:0000256" key="5">
    <source>
        <dbReference type="ARBA" id="ARBA00022777"/>
    </source>
</evidence>
<dbReference type="InterPro" id="IPR004358">
    <property type="entry name" value="Sig_transdc_His_kin-like_C"/>
</dbReference>
<feature type="domain" description="Response regulatory" evidence="9">
    <location>
        <begin position="935"/>
        <end position="1053"/>
    </location>
</feature>
<dbReference type="Gene3D" id="1.10.287.130">
    <property type="match status" value="1"/>
</dbReference>
<dbReference type="PROSITE" id="PS50110">
    <property type="entry name" value="RESPONSE_REGULATORY"/>
    <property type="match status" value="1"/>
</dbReference>
<comment type="caution">
    <text evidence="10">The sequence shown here is derived from an EMBL/GenBank/DDBJ whole genome shotgun (WGS) entry which is preliminary data.</text>
</comment>
<keyword evidence="4" id="KW-0808">Transferase</keyword>
<feature type="chain" id="PRO_5046746846" description="histidine kinase" evidence="7">
    <location>
        <begin position="23"/>
        <end position="1161"/>
    </location>
</feature>
<dbReference type="PRINTS" id="PR00344">
    <property type="entry name" value="BCTRLSENSOR"/>
</dbReference>
<dbReference type="PANTHER" id="PTHR43047">
    <property type="entry name" value="TWO-COMPONENT HISTIDINE PROTEIN KINASE"/>
    <property type="match status" value="1"/>
</dbReference>
<dbReference type="CDD" id="cd00082">
    <property type="entry name" value="HisKA"/>
    <property type="match status" value="1"/>
</dbReference>
<reference evidence="10 11" key="1">
    <citation type="submission" date="2023-10" db="EMBL/GenBank/DDBJ databases">
        <title>Marine bacteria isolated from horseshoe crab.</title>
        <authorList>
            <person name="Cheng T.H."/>
        </authorList>
    </citation>
    <scope>NUCLEOTIDE SEQUENCE [LARGE SCALE GENOMIC DNA]</scope>
    <source>
        <strain evidence="10 11">HSC6</strain>
    </source>
</reference>
<dbReference type="CDD" id="cd17546">
    <property type="entry name" value="REC_hyHK_CKI1_RcsC-like"/>
    <property type="match status" value="1"/>
</dbReference>
<protein>
    <recommendedName>
        <fullName evidence="2">histidine kinase</fullName>
        <ecNumber evidence="2">2.7.13.3</ecNumber>
    </recommendedName>
</protein>
<dbReference type="SUPFAM" id="SSF53850">
    <property type="entry name" value="Periplasmic binding protein-like II"/>
    <property type="match status" value="2"/>
</dbReference>
<dbReference type="RefSeq" id="WP_317521293.1">
    <property type="nucleotide sequence ID" value="NZ_JAWJZI010000002.1"/>
</dbReference>
<dbReference type="Pfam" id="PF00512">
    <property type="entry name" value="HisKA"/>
    <property type="match status" value="1"/>
</dbReference>
<dbReference type="InterPro" id="IPR003661">
    <property type="entry name" value="HisK_dim/P_dom"/>
</dbReference>
<dbReference type="Pfam" id="PF00497">
    <property type="entry name" value="SBP_bac_3"/>
    <property type="match status" value="1"/>
</dbReference>
<accession>A0ABU3ZEN9</accession>
<evidence type="ECO:0000256" key="4">
    <source>
        <dbReference type="ARBA" id="ARBA00022679"/>
    </source>
</evidence>
<evidence type="ECO:0000256" key="2">
    <source>
        <dbReference type="ARBA" id="ARBA00012438"/>
    </source>
</evidence>
<dbReference type="InterPro" id="IPR036097">
    <property type="entry name" value="HisK_dim/P_sf"/>
</dbReference>
<gene>
    <name evidence="10" type="ORF">R2X38_06125</name>
</gene>
<dbReference type="Gene3D" id="3.40.190.10">
    <property type="entry name" value="Periplasmic binding protein-like II"/>
    <property type="match status" value="3"/>
</dbReference>
<dbReference type="PANTHER" id="PTHR43047:SF72">
    <property type="entry name" value="OSMOSENSING HISTIDINE PROTEIN KINASE SLN1"/>
    <property type="match status" value="1"/>
</dbReference>
<evidence type="ECO:0000256" key="6">
    <source>
        <dbReference type="PROSITE-ProRule" id="PRU00169"/>
    </source>
</evidence>
<keyword evidence="11" id="KW-1185">Reference proteome</keyword>
<dbReference type="SMART" id="SM00388">
    <property type="entry name" value="HisKA"/>
    <property type="match status" value="1"/>
</dbReference>
<evidence type="ECO:0000256" key="1">
    <source>
        <dbReference type="ARBA" id="ARBA00000085"/>
    </source>
</evidence>
<dbReference type="InterPro" id="IPR001638">
    <property type="entry name" value="Solute-binding_3/MltF_N"/>
</dbReference>
<dbReference type="InterPro" id="IPR001789">
    <property type="entry name" value="Sig_transdc_resp-reg_receiver"/>
</dbReference>
<dbReference type="InterPro" id="IPR005467">
    <property type="entry name" value="His_kinase_dom"/>
</dbReference>
<evidence type="ECO:0000256" key="7">
    <source>
        <dbReference type="SAM" id="SignalP"/>
    </source>
</evidence>
<name>A0ABU3ZEN9_9GAMM</name>
<dbReference type="Pfam" id="PF00072">
    <property type="entry name" value="Response_reg"/>
    <property type="match status" value="1"/>
</dbReference>
<dbReference type="Gene3D" id="3.30.565.10">
    <property type="entry name" value="Histidine kinase-like ATPase, C-terminal domain"/>
    <property type="match status" value="1"/>
</dbReference>
<organism evidence="10 11">
    <name type="scientific">Photobacterium rosenbergii</name>
    <dbReference type="NCBI Taxonomy" id="294936"/>
    <lineage>
        <taxon>Bacteria</taxon>
        <taxon>Pseudomonadati</taxon>
        <taxon>Pseudomonadota</taxon>
        <taxon>Gammaproteobacteria</taxon>
        <taxon>Vibrionales</taxon>
        <taxon>Vibrionaceae</taxon>
        <taxon>Photobacterium</taxon>
    </lineage>
</organism>
<feature type="domain" description="Histidine kinase" evidence="8">
    <location>
        <begin position="643"/>
        <end position="860"/>
    </location>
</feature>
<dbReference type="EC" id="2.7.13.3" evidence="2"/>
<dbReference type="InterPro" id="IPR003594">
    <property type="entry name" value="HATPase_dom"/>
</dbReference>
<evidence type="ECO:0000259" key="9">
    <source>
        <dbReference type="PROSITE" id="PS50110"/>
    </source>
</evidence>
<dbReference type="SUPFAM" id="SSF52172">
    <property type="entry name" value="CheY-like"/>
    <property type="match status" value="1"/>
</dbReference>
<dbReference type="InterPro" id="IPR036890">
    <property type="entry name" value="HATPase_C_sf"/>
</dbReference>
<dbReference type="InterPro" id="IPR036641">
    <property type="entry name" value="HPT_dom_sf"/>
</dbReference>
<proteinExistence type="predicted"/>
<keyword evidence="5" id="KW-0418">Kinase</keyword>
<keyword evidence="3 6" id="KW-0597">Phosphoprotein</keyword>
<dbReference type="SMART" id="SM00387">
    <property type="entry name" value="HATPase_c"/>
    <property type="match status" value="1"/>
</dbReference>
<feature type="signal peptide" evidence="7">
    <location>
        <begin position="1"/>
        <end position="22"/>
    </location>
</feature>
<dbReference type="EMBL" id="JAWJZI010000002">
    <property type="protein sequence ID" value="MDV5168573.1"/>
    <property type="molecule type" value="Genomic_DNA"/>
</dbReference>
<keyword evidence="7" id="KW-0732">Signal</keyword>
<sequence length="1161" mass="132919">MKTITFILTIIISFLICNKLQANDNFNKKEETRLNHQQSTWVFGFINAYNPPYMNSLSGKTVGVDFDIVNAIADHLGSKIEYLPYKSLRDLSKALETGRVDFVLQDPRNLDGDFPKSELIYKDRIAVLVNNHLHGDMRYACITTEFYCKNIKNVITGIDHHNSLKLVDDGFVSGIVSTYTTLLDRTFESNIYDNINLIEDEVYKNGYLIASRKKQSELAAINDAIAHFKKNNIRWTDNKAFLFTQFSENIRSNSVLKKTLRYTVESDVYPAIYLDTTTNTPRGYVIDLLDYIEERTSISFEYVPNPNGRSDADLLEEGLIDFSPYQSADKAKYYFKNSHLTKPYYHANFLMIDVKHSLSDTTGILARTKIAERHLSKLLPTDENAIIFSSLDELSIAITSGMVNKVFLSRDVFNQDFIITANEYLIMNSVEEVQSFPISMVFDNNVIDDFYLVDAFLSTITRFKINEFKNRYAGSHFVFGYDEKITYSSILASILLSLCIWWLYKKNSSRLRNDLVIERAQNEKTDQALQWFRSLLEDLPVGLLLTDENGKALISNRLYRDGYINLHTIHTDLEDKHGVIKDEKEGLAFQYCRIPFNHPVSNAPGYLMVWNEITELEEQKKELTESRIMAERALEMRKQFTAMITHELRTPISGILGFVGLLKNQHKDCKESLTLLDSLHDSAVNLNQHVNEILDLSKSESEQLKLYFENCNLLKEIDMLFQQYETVCKENNLCFNIYWHPTKWIYAYTDCRRVIQIISNLLSNAVKFTDTGGINVWVNINQNQLKVSIVDSGIGMSQADILNIYQPYTQADSSISRKYNGTGLGMTIVKNIIDMLNGTITIESEVERGTQIDIEVPMETSVVNCSQIRKMKTNFNAINDWLNCFNAYDESIPVTVLHDDQIQSLLTYPSEIFCMVNACCEHSPKSTEQQVMDGHILVVDDSPINRLLLEKQVELFGLNVQTASSGAEALRYIKKSEIKFDLVLTDCRMPNLSGYELVKKIRELNTGENLPIIGCTAEVTDEAKNLAFESGMNEILFKPYELNELFEALANYLKPRKKFSHTKELDLIKGFEPRKHKEILPIVIETYREDIDSLRRDVQDTGDIIHRIKGSASLLGMHEFASYLSTLQAKKEIDVDDTEVVISMLEQVITLCDNTTVCGVE</sequence>
<dbReference type="Pfam" id="PF02518">
    <property type="entry name" value="HATPase_c"/>
    <property type="match status" value="1"/>
</dbReference>
<feature type="modified residue" description="4-aspartylphosphate" evidence="6">
    <location>
        <position position="986"/>
    </location>
</feature>
<evidence type="ECO:0000313" key="11">
    <source>
        <dbReference type="Proteomes" id="UP001186452"/>
    </source>
</evidence>
<dbReference type="Gene3D" id="3.40.50.2300">
    <property type="match status" value="1"/>
</dbReference>
<evidence type="ECO:0000259" key="8">
    <source>
        <dbReference type="PROSITE" id="PS50109"/>
    </source>
</evidence>
<dbReference type="CDD" id="cd16922">
    <property type="entry name" value="HATPase_EvgS-ArcB-TorS-like"/>
    <property type="match status" value="1"/>
</dbReference>
<comment type="catalytic activity">
    <reaction evidence="1">
        <text>ATP + protein L-histidine = ADP + protein N-phospho-L-histidine.</text>
        <dbReference type="EC" id="2.7.13.3"/>
    </reaction>
</comment>
<dbReference type="SUPFAM" id="SSF55874">
    <property type="entry name" value="ATPase domain of HSP90 chaperone/DNA topoisomerase II/histidine kinase"/>
    <property type="match status" value="1"/>
</dbReference>
<dbReference type="InterPro" id="IPR011006">
    <property type="entry name" value="CheY-like_superfamily"/>
</dbReference>
<dbReference type="PROSITE" id="PS50109">
    <property type="entry name" value="HIS_KIN"/>
    <property type="match status" value="1"/>
</dbReference>
<dbReference type="SUPFAM" id="SSF47226">
    <property type="entry name" value="Histidine-containing phosphotransfer domain, HPT domain"/>
    <property type="match status" value="1"/>
</dbReference>